<sequence>MEGDEDASTTTDDEVNDEENKGGDTPSTTNDGGFGAGIVPKSRSEEEINEYLESHPEVVERWLVERAESEVVRQMVAATSRSEGGRSSSVGSLQQDELGGGVIARSKRNSVTSELFQMWLAASPVKRAKSPNRPAGSIPRRQQLDLLDEGELFMELIRDVANELDIDVLCHKILVNVGVLTSADRGSLFLARGPREHRYLIAKLFDVTVDTELEDAVRKAKAEEIRIPFGVGIAGMVAQSKQLINIKDAYQFTRPRFEPQSPRPQQFDLNTTSALANYAIEAGISNNTPWEMDESFLGYLDYLTAYPQRHQRLGPPLRERPSCAGDEERLKVTKGCEKKRATRWAADIDRRRNACDIPELSPPRKLPRQLEANPVYDPRFNSAIDLRTGYKTNIILSMPICNYEGEVIGVAQIINKTNGTNEFTPHDVEVS</sequence>
<accession>A0A7R9GXS6</accession>
<feature type="region of interest" description="Disordered" evidence="1">
    <location>
        <begin position="1"/>
        <end position="47"/>
    </location>
</feature>
<dbReference type="Gene3D" id="3.30.450.40">
    <property type="match status" value="2"/>
</dbReference>
<dbReference type="Pfam" id="PF01590">
    <property type="entry name" value="GAF"/>
    <property type="match status" value="2"/>
</dbReference>
<feature type="compositionally biased region" description="Acidic residues" evidence="1">
    <location>
        <begin position="1"/>
        <end position="17"/>
    </location>
</feature>
<feature type="domain" description="GAF" evidence="2">
    <location>
        <begin position="165"/>
        <end position="267"/>
    </location>
</feature>
<proteinExistence type="predicted"/>
<dbReference type="InterPro" id="IPR029016">
    <property type="entry name" value="GAF-like_dom_sf"/>
</dbReference>
<dbReference type="AlphaFoldDB" id="A0A7R9GXS6"/>
<evidence type="ECO:0000256" key="1">
    <source>
        <dbReference type="SAM" id="MobiDB-lite"/>
    </source>
</evidence>
<organism evidence="3">
    <name type="scientific">Timema cristinae</name>
    <name type="common">Walking stick</name>
    <dbReference type="NCBI Taxonomy" id="61476"/>
    <lineage>
        <taxon>Eukaryota</taxon>
        <taxon>Metazoa</taxon>
        <taxon>Ecdysozoa</taxon>
        <taxon>Arthropoda</taxon>
        <taxon>Hexapoda</taxon>
        <taxon>Insecta</taxon>
        <taxon>Pterygota</taxon>
        <taxon>Neoptera</taxon>
        <taxon>Polyneoptera</taxon>
        <taxon>Phasmatodea</taxon>
        <taxon>Timematodea</taxon>
        <taxon>Timematoidea</taxon>
        <taxon>Timematidae</taxon>
        <taxon>Timema</taxon>
    </lineage>
</organism>
<protein>
    <recommendedName>
        <fullName evidence="2">GAF domain-containing protein</fullName>
    </recommendedName>
</protein>
<evidence type="ECO:0000313" key="3">
    <source>
        <dbReference type="EMBL" id="CAD7401491.1"/>
    </source>
</evidence>
<gene>
    <name evidence="3" type="ORF">TCEB3V08_LOCUS6028</name>
</gene>
<dbReference type="EMBL" id="OC318326">
    <property type="protein sequence ID" value="CAD7401491.1"/>
    <property type="molecule type" value="Genomic_DNA"/>
</dbReference>
<name>A0A7R9GXS6_TIMCR</name>
<dbReference type="SUPFAM" id="SSF55781">
    <property type="entry name" value="GAF domain-like"/>
    <property type="match status" value="2"/>
</dbReference>
<feature type="domain" description="GAF" evidence="2">
    <location>
        <begin position="376"/>
        <end position="429"/>
    </location>
</feature>
<evidence type="ECO:0000259" key="2">
    <source>
        <dbReference type="Pfam" id="PF01590"/>
    </source>
</evidence>
<reference evidence="3" key="1">
    <citation type="submission" date="2020-11" db="EMBL/GenBank/DDBJ databases">
        <authorList>
            <person name="Tran Van P."/>
        </authorList>
    </citation>
    <scope>NUCLEOTIDE SEQUENCE</scope>
</reference>
<dbReference type="InterPro" id="IPR003018">
    <property type="entry name" value="GAF"/>
</dbReference>